<comment type="caution">
    <text evidence="1">The sequence shown here is derived from an EMBL/GenBank/DDBJ whole genome shotgun (WGS) entry which is preliminary data.</text>
</comment>
<name>A0AAE0N8M5_9PEZI</name>
<reference evidence="1" key="1">
    <citation type="journal article" date="2023" name="Mol. Phylogenet. Evol.">
        <title>Genome-scale phylogeny and comparative genomics of the fungal order Sordariales.</title>
        <authorList>
            <person name="Hensen N."/>
            <person name="Bonometti L."/>
            <person name="Westerberg I."/>
            <person name="Brannstrom I.O."/>
            <person name="Guillou S."/>
            <person name="Cros-Aarteil S."/>
            <person name="Calhoun S."/>
            <person name="Haridas S."/>
            <person name="Kuo A."/>
            <person name="Mondo S."/>
            <person name="Pangilinan J."/>
            <person name="Riley R."/>
            <person name="LaButti K."/>
            <person name="Andreopoulos B."/>
            <person name="Lipzen A."/>
            <person name="Chen C."/>
            <person name="Yan M."/>
            <person name="Daum C."/>
            <person name="Ng V."/>
            <person name="Clum A."/>
            <person name="Steindorff A."/>
            <person name="Ohm R.A."/>
            <person name="Martin F."/>
            <person name="Silar P."/>
            <person name="Natvig D.O."/>
            <person name="Lalanne C."/>
            <person name="Gautier V."/>
            <person name="Ament-Velasquez S.L."/>
            <person name="Kruys A."/>
            <person name="Hutchinson M.I."/>
            <person name="Powell A.J."/>
            <person name="Barry K."/>
            <person name="Miller A.N."/>
            <person name="Grigoriev I.V."/>
            <person name="Debuchy R."/>
            <person name="Gladieux P."/>
            <person name="Hiltunen Thoren M."/>
            <person name="Johannesson H."/>
        </authorList>
    </citation>
    <scope>NUCLEOTIDE SEQUENCE</scope>
    <source>
        <strain evidence="1">CBS 958.72</strain>
    </source>
</reference>
<dbReference type="EMBL" id="JAULSN010000004">
    <property type="protein sequence ID" value="KAK3373514.1"/>
    <property type="molecule type" value="Genomic_DNA"/>
</dbReference>
<dbReference type="Proteomes" id="UP001287356">
    <property type="component" value="Unassembled WGS sequence"/>
</dbReference>
<sequence>MNLAPLEPMFLFERNKEPRRYIRPNLRRFSFVIAAAVSFAGRVMAQCAFRMLATVRGRKRESLERRSALSQVQLSNTIFKAMALLPEKSATTLHAPIHNDHYVEPFYGICLCLSFREQLSLYVDGGVCFINQPSGLRTASVEDSDDKFCTMVSKDRQLWNMHGRKL</sequence>
<gene>
    <name evidence="1" type="ORF">B0T24DRAFT_266052</name>
</gene>
<reference evidence="1" key="2">
    <citation type="submission" date="2023-06" db="EMBL/GenBank/DDBJ databases">
        <authorList>
            <consortium name="Lawrence Berkeley National Laboratory"/>
            <person name="Haridas S."/>
            <person name="Hensen N."/>
            <person name="Bonometti L."/>
            <person name="Westerberg I."/>
            <person name="Brannstrom I.O."/>
            <person name="Guillou S."/>
            <person name="Cros-Aarteil S."/>
            <person name="Calhoun S."/>
            <person name="Kuo A."/>
            <person name="Mondo S."/>
            <person name="Pangilinan J."/>
            <person name="Riley R."/>
            <person name="Labutti K."/>
            <person name="Andreopoulos B."/>
            <person name="Lipzen A."/>
            <person name="Chen C."/>
            <person name="Yanf M."/>
            <person name="Daum C."/>
            <person name="Ng V."/>
            <person name="Clum A."/>
            <person name="Steindorff A."/>
            <person name="Ohm R."/>
            <person name="Martin F."/>
            <person name="Silar P."/>
            <person name="Natvig D."/>
            <person name="Lalanne C."/>
            <person name="Gautier V."/>
            <person name="Ament-Velasquez S.L."/>
            <person name="Kruys A."/>
            <person name="Hutchinson M.I."/>
            <person name="Powell A.J."/>
            <person name="Barry K."/>
            <person name="Miller A.N."/>
            <person name="Grigoriev I.V."/>
            <person name="Debuchy R."/>
            <person name="Gladieux P."/>
            <person name="Thoren M.H."/>
            <person name="Johannesson H."/>
        </authorList>
    </citation>
    <scope>NUCLEOTIDE SEQUENCE</scope>
    <source>
        <strain evidence="1">CBS 958.72</strain>
    </source>
</reference>
<proteinExistence type="predicted"/>
<evidence type="ECO:0000313" key="1">
    <source>
        <dbReference type="EMBL" id="KAK3373514.1"/>
    </source>
</evidence>
<protein>
    <submittedName>
        <fullName evidence="1">Uncharacterized protein</fullName>
    </submittedName>
</protein>
<organism evidence="1 2">
    <name type="scientific">Lasiosphaeria ovina</name>
    <dbReference type="NCBI Taxonomy" id="92902"/>
    <lineage>
        <taxon>Eukaryota</taxon>
        <taxon>Fungi</taxon>
        <taxon>Dikarya</taxon>
        <taxon>Ascomycota</taxon>
        <taxon>Pezizomycotina</taxon>
        <taxon>Sordariomycetes</taxon>
        <taxon>Sordariomycetidae</taxon>
        <taxon>Sordariales</taxon>
        <taxon>Lasiosphaeriaceae</taxon>
        <taxon>Lasiosphaeria</taxon>
    </lineage>
</organism>
<dbReference type="AlphaFoldDB" id="A0AAE0N8M5"/>
<evidence type="ECO:0000313" key="2">
    <source>
        <dbReference type="Proteomes" id="UP001287356"/>
    </source>
</evidence>
<keyword evidence="2" id="KW-1185">Reference proteome</keyword>
<accession>A0AAE0N8M5</accession>